<comment type="caution">
    <text evidence="1">The sequence shown here is derived from an EMBL/GenBank/DDBJ whole genome shotgun (WGS) entry which is preliminary data.</text>
</comment>
<dbReference type="AlphaFoldDB" id="A0A6V8KYM8"/>
<sequence>MLQVRDVRLKNGAPPVDLELRAGELVGVAGLEGMGKRASSRRYAASGRPAAAR</sequence>
<dbReference type="EMBL" id="BLPG01000001">
    <property type="protein sequence ID" value="GFJ87788.1"/>
    <property type="molecule type" value="Genomic_DNA"/>
</dbReference>
<proteinExistence type="predicted"/>
<dbReference type="Proteomes" id="UP000482960">
    <property type="component" value="Unassembled WGS sequence"/>
</dbReference>
<gene>
    <name evidence="1" type="ORF">Prum_014300</name>
</gene>
<evidence type="ECO:0000313" key="2">
    <source>
        <dbReference type="Proteomes" id="UP000482960"/>
    </source>
</evidence>
<evidence type="ECO:0000313" key="1">
    <source>
        <dbReference type="EMBL" id="GFJ87788.1"/>
    </source>
</evidence>
<protein>
    <recommendedName>
        <fullName evidence="3">ABC transporter domain-containing protein</fullName>
    </recommendedName>
</protein>
<organism evidence="1 2">
    <name type="scientific">Phytohabitans rumicis</name>
    <dbReference type="NCBI Taxonomy" id="1076125"/>
    <lineage>
        <taxon>Bacteria</taxon>
        <taxon>Bacillati</taxon>
        <taxon>Actinomycetota</taxon>
        <taxon>Actinomycetes</taxon>
        <taxon>Micromonosporales</taxon>
        <taxon>Micromonosporaceae</taxon>
    </lineage>
</organism>
<accession>A0A6V8KYM8</accession>
<reference evidence="1 2" key="1">
    <citation type="submission" date="2020-03" db="EMBL/GenBank/DDBJ databases">
        <title>Whole genome shotgun sequence of Phytohabitans rumicis NBRC 108638.</title>
        <authorList>
            <person name="Komaki H."/>
            <person name="Tamura T."/>
        </authorList>
    </citation>
    <scope>NUCLEOTIDE SEQUENCE [LARGE SCALE GENOMIC DNA]</scope>
    <source>
        <strain evidence="1 2">NBRC 108638</strain>
    </source>
</reference>
<reference evidence="1 2" key="2">
    <citation type="submission" date="2020-03" db="EMBL/GenBank/DDBJ databases">
        <authorList>
            <person name="Ichikawa N."/>
            <person name="Kimura A."/>
            <person name="Kitahashi Y."/>
            <person name="Uohara A."/>
        </authorList>
    </citation>
    <scope>NUCLEOTIDE SEQUENCE [LARGE SCALE GENOMIC DNA]</scope>
    <source>
        <strain evidence="1 2">NBRC 108638</strain>
    </source>
</reference>
<name>A0A6V8KYM8_9ACTN</name>
<evidence type="ECO:0008006" key="3">
    <source>
        <dbReference type="Google" id="ProtNLM"/>
    </source>
</evidence>
<keyword evidence="2" id="KW-1185">Reference proteome</keyword>